<dbReference type="InterPro" id="IPR002018">
    <property type="entry name" value="CarbesteraseB"/>
</dbReference>
<comment type="caution">
    <text evidence="2">The sequence shown here is derived from an EMBL/GenBank/DDBJ whole genome shotgun (WGS) entry which is preliminary data.</text>
</comment>
<dbReference type="Pfam" id="PF00135">
    <property type="entry name" value="COesterase"/>
    <property type="match status" value="1"/>
</dbReference>
<dbReference type="OrthoDB" id="5394661at2759"/>
<gene>
    <name evidence="2" type="ORF">GJ744_000547</name>
</gene>
<name>A0A8H7AAR7_9EURO</name>
<evidence type="ECO:0000313" key="3">
    <source>
        <dbReference type="Proteomes" id="UP000606974"/>
    </source>
</evidence>
<sequence>MPYFVILIEQCEDRQNFYNFSNIPYAQQPIKKLRFKKAEPLEVVDGELPENDGQNTVVCPQEQAGWIPFANEFLADYLERNNELAENWSYPITAENNYTWSDEIPPVPNMSESCLTLDVMVPKRVYDKLESGDDIEPGRL</sequence>
<dbReference type="SUPFAM" id="SSF53474">
    <property type="entry name" value="alpha/beta-Hydrolases"/>
    <property type="match status" value="1"/>
</dbReference>
<accession>A0A8H7AAR7</accession>
<protein>
    <recommendedName>
        <fullName evidence="1">Carboxylesterase type B domain-containing protein</fullName>
    </recommendedName>
</protein>
<dbReference type="Gene3D" id="3.40.50.1820">
    <property type="entry name" value="alpha/beta hydrolase"/>
    <property type="match status" value="1"/>
</dbReference>
<organism evidence="2 3">
    <name type="scientific">Endocarpon pusillum</name>
    <dbReference type="NCBI Taxonomy" id="364733"/>
    <lineage>
        <taxon>Eukaryota</taxon>
        <taxon>Fungi</taxon>
        <taxon>Dikarya</taxon>
        <taxon>Ascomycota</taxon>
        <taxon>Pezizomycotina</taxon>
        <taxon>Eurotiomycetes</taxon>
        <taxon>Chaetothyriomycetidae</taxon>
        <taxon>Verrucariales</taxon>
        <taxon>Verrucariaceae</taxon>
        <taxon>Endocarpon</taxon>
    </lineage>
</organism>
<dbReference type="InterPro" id="IPR029058">
    <property type="entry name" value="AB_hydrolase_fold"/>
</dbReference>
<keyword evidence="3" id="KW-1185">Reference proteome</keyword>
<evidence type="ECO:0000259" key="1">
    <source>
        <dbReference type="Pfam" id="PF00135"/>
    </source>
</evidence>
<feature type="domain" description="Carboxylesterase type B" evidence="1">
    <location>
        <begin position="12"/>
        <end position="124"/>
    </location>
</feature>
<dbReference type="AlphaFoldDB" id="A0A8H7AAR7"/>
<dbReference type="Proteomes" id="UP000606974">
    <property type="component" value="Unassembled WGS sequence"/>
</dbReference>
<evidence type="ECO:0000313" key="2">
    <source>
        <dbReference type="EMBL" id="KAF7505698.1"/>
    </source>
</evidence>
<proteinExistence type="predicted"/>
<reference evidence="2" key="1">
    <citation type="submission" date="2020-02" db="EMBL/GenBank/DDBJ databases">
        <authorList>
            <person name="Palmer J.M."/>
        </authorList>
    </citation>
    <scope>NUCLEOTIDE SEQUENCE</scope>
    <source>
        <strain evidence="2">EPUS1.4</strain>
        <tissue evidence="2">Thallus</tissue>
    </source>
</reference>
<dbReference type="EMBL" id="JAACFV010000103">
    <property type="protein sequence ID" value="KAF7505698.1"/>
    <property type="molecule type" value="Genomic_DNA"/>
</dbReference>